<dbReference type="AlphaFoldDB" id="A0A7C5U831"/>
<accession>A0A7C5U831</accession>
<gene>
    <name evidence="7" type="ORF">ENM42_04910</name>
</gene>
<evidence type="ECO:0000256" key="5">
    <source>
        <dbReference type="SAM" id="MobiDB-lite"/>
    </source>
</evidence>
<keyword evidence="4 6" id="KW-0472">Membrane</keyword>
<proteinExistence type="predicted"/>
<organism evidence="7">
    <name type="scientific">Caldiarchaeum subterraneum</name>
    <dbReference type="NCBI Taxonomy" id="311458"/>
    <lineage>
        <taxon>Archaea</taxon>
        <taxon>Nitrososphaerota</taxon>
        <taxon>Candidatus Caldarchaeales</taxon>
        <taxon>Candidatus Caldarchaeaceae</taxon>
        <taxon>Candidatus Caldarchaeum</taxon>
    </lineage>
</organism>
<keyword evidence="3 6" id="KW-1133">Transmembrane helix</keyword>
<dbReference type="Pfam" id="PF01956">
    <property type="entry name" value="EMC3_TMCO1"/>
    <property type="match status" value="1"/>
</dbReference>
<evidence type="ECO:0000256" key="1">
    <source>
        <dbReference type="ARBA" id="ARBA00004141"/>
    </source>
</evidence>
<dbReference type="GO" id="GO:0016020">
    <property type="term" value="C:membrane"/>
    <property type="evidence" value="ECO:0007669"/>
    <property type="project" value="UniProtKB-SubCell"/>
</dbReference>
<dbReference type="InterPro" id="IPR002809">
    <property type="entry name" value="EMC3/TMCO1"/>
</dbReference>
<name>A0A7C5U831_CALS0</name>
<evidence type="ECO:0000313" key="7">
    <source>
        <dbReference type="EMBL" id="HHR41152.1"/>
    </source>
</evidence>
<reference evidence="7" key="1">
    <citation type="journal article" date="2020" name="mSystems">
        <title>Genome- and Community-Level Interaction Insights into Carbon Utilization and Element Cycling Functions of Hydrothermarchaeota in Hydrothermal Sediment.</title>
        <authorList>
            <person name="Zhou Z."/>
            <person name="Liu Y."/>
            <person name="Xu W."/>
            <person name="Pan J."/>
            <person name="Luo Z.H."/>
            <person name="Li M."/>
        </authorList>
    </citation>
    <scope>NUCLEOTIDE SEQUENCE [LARGE SCALE GENOMIC DNA]</scope>
    <source>
        <strain evidence="7">SpSt-1084</strain>
    </source>
</reference>
<keyword evidence="2 6" id="KW-0812">Transmembrane</keyword>
<dbReference type="PANTHER" id="PTHR42198">
    <property type="entry name" value="INTEGRAL MEMBRANE PROTEIN"/>
    <property type="match status" value="1"/>
</dbReference>
<evidence type="ECO:0000256" key="3">
    <source>
        <dbReference type="ARBA" id="ARBA00022989"/>
    </source>
</evidence>
<dbReference type="PANTHER" id="PTHR42198:SF1">
    <property type="entry name" value="INTEGRAL MEMBRANE PROTEIN"/>
    <property type="match status" value="1"/>
</dbReference>
<dbReference type="SMART" id="SM01415">
    <property type="entry name" value="DUF106"/>
    <property type="match status" value="1"/>
</dbReference>
<comment type="caution">
    <text evidence="7">The sequence shown here is derived from an EMBL/GenBank/DDBJ whole genome shotgun (WGS) entry which is preliminary data.</text>
</comment>
<feature type="compositionally biased region" description="Basic and acidic residues" evidence="5">
    <location>
        <begin position="156"/>
        <end position="173"/>
    </location>
</feature>
<evidence type="ECO:0000256" key="4">
    <source>
        <dbReference type="ARBA" id="ARBA00023136"/>
    </source>
</evidence>
<evidence type="ECO:0000256" key="6">
    <source>
        <dbReference type="SAM" id="Phobius"/>
    </source>
</evidence>
<sequence length="173" mass="19576">MLVDMMMILSIAAALSSATSVLRKVVFKREDYLKMAELQAYNRELMNATRKKDQKTIQKLQKKKAYIQQINADITKKNLVTMFSSLLLFFTVYPLLVGFFGDVVVGYTPIGLDIPFITEQGQLKFYGWFILSFFAVSSPIAKALGLGLTGLPPSQGEKDEKKFKDTKQKEKDD</sequence>
<feature type="region of interest" description="Disordered" evidence="5">
    <location>
        <begin position="151"/>
        <end position="173"/>
    </location>
</feature>
<feature type="transmembrane region" description="Helical" evidence="6">
    <location>
        <begin position="86"/>
        <end position="105"/>
    </location>
</feature>
<protein>
    <submittedName>
        <fullName evidence="7">DUF106 domain-containing protein</fullName>
    </submittedName>
</protein>
<dbReference type="EMBL" id="DRXS01000264">
    <property type="protein sequence ID" value="HHR41152.1"/>
    <property type="molecule type" value="Genomic_DNA"/>
</dbReference>
<dbReference type="InterPro" id="IPR038978">
    <property type="entry name" value="MJ0935"/>
</dbReference>
<evidence type="ECO:0000256" key="2">
    <source>
        <dbReference type="ARBA" id="ARBA00022692"/>
    </source>
</evidence>
<comment type="subcellular location">
    <subcellularLocation>
        <location evidence="1">Membrane</location>
        <topology evidence="1">Multi-pass membrane protein</topology>
    </subcellularLocation>
</comment>
<feature type="transmembrane region" description="Helical" evidence="6">
    <location>
        <begin position="125"/>
        <end position="144"/>
    </location>
</feature>